<feature type="transmembrane region" description="Helical" evidence="2">
    <location>
        <begin position="109"/>
        <end position="128"/>
    </location>
</feature>
<evidence type="ECO:0000313" key="3">
    <source>
        <dbReference type="EMBL" id="ELR23478.1"/>
    </source>
</evidence>
<dbReference type="AlphaFoldDB" id="L8HFF7"/>
<evidence type="ECO:0000313" key="4">
    <source>
        <dbReference type="Proteomes" id="UP000011083"/>
    </source>
</evidence>
<feature type="region of interest" description="Disordered" evidence="1">
    <location>
        <begin position="1"/>
        <end position="41"/>
    </location>
</feature>
<dbReference type="EMBL" id="KB007857">
    <property type="protein sequence ID" value="ELR23478.1"/>
    <property type="molecule type" value="Genomic_DNA"/>
</dbReference>
<keyword evidence="2" id="KW-0812">Transmembrane</keyword>
<gene>
    <name evidence="3" type="ORF">ACA1_070990</name>
</gene>
<dbReference type="VEuPathDB" id="AmoebaDB:ACA1_070990"/>
<protein>
    <submittedName>
        <fullName evidence="3">Uncharacterized protein</fullName>
    </submittedName>
</protein>
<feature type="transmembrane region" description="Helical" evidence="2">
    <location>
        <begin position="232"/>
        <end position="258"/>
    </location>
</feature>
<sequence length="283" mass="30798">MSGRGEGHRTGWRPRLGIGAPSVSHGGGGASPVGGSSPVRGGRTGSSSGWCCCLSRLPFWSACSQNPGTAFIVFLAWAAMVLLATSWGLAYQDDLTYPRTGSHALRDRLWTLILTFMSAASPLLLRPFDAVWPRVRAMRLTFCSVTLRATSPGGLSVPFLVTAVLVSVYYRITRPLSFIMAGLVLSLLANLVSLVANVVVHITANEKMRFVCYRIADEIYCGTKLQELCTMFLLGFDGVVCCLGSMLIILVCTIGHAYKQRKKMKRVIRAQEADFDFVLHVNS</sequence>
<dbReference type="Proteomes" id="UP000011083">
    <property type="component" value="Unassembled WGS sequence"/>
</dbReference>
<evidence type="ECO:0000256" key="2">
    <source>
        <dbReference type="SAM" id="Phobius"/>
    </source>
</evidence>
<keyword evidence="2" id="KW-1133">Transmembrane helix</keyword>
<organism evidence="3 4">
    <name type="scientific">Acanthamoeba castellanii (strain ATCC 30010 / Neff)</name>
    <dbReference type="NCBI Taxonomy" id="1257118"/>
    <lineage>
        <taxon>Eukaryota</taxon>
        <taxon>Amoebozoa</taxon>
        <taxon>Discosea</taxon>
        <taxon>Longamoebia</taxon>
        <taxon>Centramoebida</taxon>
        <taxon>Acanthamoebidae</taxon>
        <taxon>Acanthamoeba</taxon>
    </lineage>
</organism>
<feature type="transmembrane region" description="Helical" evidence="2">
    <location>
        <begin position="176"/>
        <end position="200"/>
    </location>
</feature>
<dbReference type="GeneID" id="14924458"/>
<feature type="transmembrane region" description="Helical" evidence="2">
    <location>
        <begin position="149"/>
        <end position="170"/>
    </location>
</feature>
<evidence type="ECO:0000256" key="1">
    <source>
        <dbReference type="SAM" id="MobiDB-lite"/>
    </source>
</evidence>
<dbReference type="KEGG" id="acan:ACA1_070990"/>
<name>L8HFF7_ACACF</name>
<feature type="transmembrane region" description="Helical" evidence="2">
    <location>
        <begin position="70"/>
        <end position="89"/>
    </location>
</feature>
<accession>L8HFF7</accession>
<dbReference type="RefSeq" id="XP_004353006.1">
    <property type="nucleotide sequence ID" value="XM_004352954.1"/>
</dbReference>
<reference evidence="3 4" key="1">
    <citation type="journal article" date="2013" name="Genome Biol.">
        <title>Genome of Acanthamoeba castellanii highlights extensive lateral gene transfer and early evolution of tyrosine kinase signaling.</title>
        <authorList>
            <person name="Clarke M."/>
            <person name="Lohan A.J."/>
            <person name="Liu B."/>
            <person name="Lagkouvardos I."/>
            <person name="Roy S."/>
            <person name="Zafar N."/>
            <person name="Bertelli C."/>
            <person name="Schilde C."/>
            <person name="Kianianmomeni A."/>
            <person name="Burglin T.R."/>
            <person name="Frech C."/>
            <person name="Turcotte B."/>
            <person name="Kopec K.O."/>
            <person name="Synnott J.M."/>
            <person name="Choo C."/>
            <person name="Paponov I."/>
            <person name="Finkler A."/>
            <person name="Soon Heng Tan C."/>
            <person name="Hutchins A.P."/>
            <person name="Weinmeier T."/>
            <person name="Rattei T."/>
            <person name="Chu J.S."/>
            <person name="Gimenez G."/>
            <person name="Irimia M."/>
            <person name="Rigden D.J."/>
            <person name="Fitzpatrick D.A."/>
            <person name="Lorenzo-Morales J."/>
            <person name="Bateman A."/>
            <person name="Chiu C.H."/>
            <person name="Tang P."/>
            <person name="Hegemann P."/>
            <person name="Fromm H."/>
            <person name="Raoult D."/>
            <person name="Greub G."/>
            <person name="Miranda-Saavedra D."/>
            <person name="Chen N."/>
            <person name="Nash P."/>
            <person name="Ginger M.L."/>
            <person name="Horn M."/>
            <person name="Schaap P."/>
            <person name="Caler L."/>
            <person name="Loftus B."/>
        </authorList>
    </citation>
    <scope>NUCLEOTIDE SEQUENCE [LARGE SCALE GENOMIC DNA]</scope>
    <source>
        <strain evidence="3 4">Neff</strain>
    </source>
</reference>
<keyword evidence="2" id="KW-0472">Membrane</keyword>
<keyword evidence="4" id="KW-1185">Reference proteome</keyword>
<proteinExistence type="predicted"/>